<evidence type="ECO:0000259" key="2">
    <source>
        <dbReference type="Pfam" id="PF00156"/>
    </source>
</evidence>
<evidence type="ECO:0000256" key="1">
    <source>
        <dbReference type="ARBA" id="ARBA00008007"/>
    </source>
</evidence>
<dbReference type="Pfam" id="PF00156">
    <property type="entry name" value="Pribosyltran"/>
    <property type="match status" value="1"/>
</dbReference>
<dbReference type="AlphaFoldDB" id="A0A410JUQ3"/>
<proteinExistence type="inferred from homology"/>
<dbReference type="Pfam" id="PF18912">
    <property type="entry name" value="DZR_2"/>
    <property type="match status" value="1"/>
</dbReference>
<dbReference type="PANTHER" id="PTHR47505:SF1">
    <property type="entry name" value="DNA UTILIZATION PROTEIN YHGH"/>
    <property type="match status" value="1"/>
</dbReference>
<sequence>MQSIFDLIFPKRCVGCDRILAKNQDFLCVSCFRNLSFTHWQIDEETPLFQNLNRPDLFQGAQSLLYYDKGGTVQALLHANKYFNQPKIGKFIAQLLPKDLIEFYKTKNIDAVIAVPSHPRTLRQRGYNQVHAFAQEVSNQINANFSPRLLVRSERKSSQTQLGKSDRFSRLDGAFSLNKNPNLGDFQRVLLIDDLATTGSTLIHCAEVLKQNYPTIEIYVLTMAHARS</sequence>
<organism evidence="4 5">
    <name type="scientific">Ornithobacterium rhinotracheale</name>
    <dbReference type="NCBI Taxonomy" id="28251"/>
    <lineage>
        <taxon>Bacteria</taxon>
        <taxon>Pseudomonadati</taxon>
        <taxon>Bacteroidota</taxon>
        <taxon>Flavobacteriia</taxon>
        <taxon>Flavobacteriales</taxon>
        <taxon>Weeksellaceae</taxon>
        <taxon>Ornithobacterium</taxon>
    </lineage>
</organism>
<dbReference type="InterPro" id="IPR000836">
    <property type="entry name" value="PRTase_dom"/>
</dbReference>
<gene>
    <name evidence="4" type="ORF">EQP59_10400</name>
</gene>
<dbReference type="InterPro" id="IPR051910">
    <property type="entry name" value="ComF/GntX_DNA_util-trans"/>
</dbReference>
<dbReference type="PANTHER" id="PTHR47505">
    <property type="entry name" value="DNA UTILIZATION PROTEIN YHGH"/>
    <property type="match status" value="1"/>
</dbReference>
<dbReference type="InterPro" id="IPR029057">
    <property type="entry name" value="PRTase-like"/>
</dbReference>
<name>A0A410JUQ3_ORNRH</name>
<evidence type="ECO:0000313" key="5">
    <source>
        <dbReference type="Proteomes" id="UP000287701"/>
    </source>
</evidence>
<feature type="domain" description="Double zinc ribbon" evidence="3">
    <location>
        <begin position="5"/>
        <end position="37"/>
    </location>
</feature>
<dbReference type="InterPro" id="IPR044005">
    <property type="entry name" value="DZR_2"/>
</dbReference>
<dbReference type="SUPFAM" id="SSF53271">
    <property type="entry name" value="PRTase-like"/>
    <property type="match status" value="1"/>
</dbReference>
<dbReference type="RefSeq" id="WP_128502158.1">
    <property type="nucleotide sequence ID" value="NZ_CP035107.1"/>
</dbReference>
<dbReference type="OrthoDB" id="9779910at2"/>
<dbReference type="CDD" id="cd06223">
    <property type="entry name" value="PRTases_typeI"/>
    <property type="match status" value="1"/>
</dbReference>
<comment type="similarity">
    <text evidence="1">Belongs to the ComF/GntX family.</text>
</comment>
<protein>
    <submittedName>
        <fullName evidence="4">ComF family protein</fullName>
    </submittedName>
</protein>
<dbReference type="Gene3D" id="3.40.50.2020">
    <property type="match status" value="1"/>
</dbReference>
<evidence type="ECO:0000259" key="3">
    <source>
        <dbReference type="Pfam" id="PF18912"/>
    </source>
</evidence>
<reference evidence="4 5" key="1">
    <citation type="submission" date="2019-01" db="EMBL/GenBank/DDBJ databases">
        <title>Whole Genome of Ornithobacterium rhinotracheale FARPER-174b.</title>
        <authorList>
            <person name="Tataje-Lavanda L.A."/>
            <person name="Montalvan A."/>
            <person name="Montesinos R."/>
            <person name="Zimic M."/>
            <person name="Fernandez-Sanchez M."/>
            <person name="Fernandez-Diaz M."/>
        </authorList>
    </citation>
    <scope>NUCLEOTIDE SEQUENCE [LARGE SCALE GENOMIC DNA]</scope>
    <source>
        <strain evidence="4 5">FARPER-174b</strain>
    </source>
</reference>
<feature type="domain" description="Phosphoribosyltransferase" evidence="2">
    <location>
        <begin position="133"/>
        <end position="222"/>
    </location>
</feature>
<accession>A0A410JUQ3</accession>
<dbReference type="Proteomes" id="UP000287701">
    <property type="component" value="Chromosome"/>
</dbReference>
<dbReference type="EMBL" id="CP035107">
    <property type="protein sequence ID" value="QAR31719.1"/>
    <property type="molecule type" value="Genomic_DNA"/>
</dbReference>
<evidence type="ECO:0000313" key="4">
    <source>
        <dbReference type="EMBL" id="QAR31719.1"/>
    </source>
</evidence>